<evidence type="ECO:0000313" key="2">
    <source>
        <dbReference type="Proteomes" id="UP000292424"/>
    </source>
</evidence>
<proteinExistence type="predicted"/>
<dbReference type="Proteomes" id="UP000292424">
    <property type="component" value="Chromosome"/>
</dbReference>
<sequence length="218" mass="24236">MKKIYSIFLILVLLTAVIVSGCKCNGNSEHSTADSLDSLDTSDTIIDVPDSIKHEDSSTVFTSTPLNNTFKSANISPKEWNRFQLNSYDKMDDPKDVKSFTPSPKFFKTYQSVLKYSPDKQFVLDLGSDNSVVNPSNGDVEEADPESSLHVLDIINKKKRSLSFVAPAADVISTNWVNANELSIFCSTPGADPKRDDTLLYIYNVKTQFLKSYQLSAK</sequence>
<gene>
    <name evidence="1" type="ORF">E0W69_018185</name>
</gene>
<organism evidence="1 2">
    <name type="scientific">Rhizosphaericola mali</name>
    <dbReference type="NCBI Taxonomy" id="2545455"/>
    <lineage>
        <taxon>Bacteria</taxon>
        <taxon>Pseudomonadati</taxon>
        <taxon>Bacteroidota</taxon>
        <taxon>Chitinophagia</taxon>
        <taxon>Chitinophagales</taxon>
        <taxon>Chitinophagaceae</taxon>
        <taxon>Rhizosphaericola</taxon>
    </lineage>
</organism>
<accession>A0A5P2GBB2</accession>
<reference evidence="1 2" key="1">
    <citation type="submission" date="2019-09" db="EMBL/GenBank/DDBJ databases">
        <title>Complete genome sequence of Arachidicoccus sp. B3-10 isolated from apple orchard soil.</title>
        <authorList>
            <person name="Kim H.S."/>
            <person name="Han K.-I."/>
            <person name="Suh M.K."/>
            <person name="Lee K.C."/>
            <person name="Eom M.K."/>
            <person name="Kim J.-S."/>
            <person name="Kang S.W."/>
            <person name="Sin Y."/>
            <person name="Lee J.-S."/>
        </authorList>
    </citation>
    <scope>NUCLEOTIDE SEQUENCE [LARGE SCALE GENOMIC DNA]</scope>
    <source>
        <strain evidence="1 2">B3-10</strain>
    </source>
</reference>
<dbReference type="EMBL" id="CP044016">
    <property type="protein sequence ID" value="QES90503.1"/>
    <property type="molecule type" value="Genomic_DNA"/>
</dbReference>
<evidence type="ECO:0008006" key="3">
    <source>
        <dbReference type="Google" id="ProtNLM"/>
    </source>
</evidence>
<protein>
    <recommendedName>
        <fullName evidence="3">Lipoprotein</fullName>
    </recommendedName>
</protein>
<keyword evidence="2" id="KW-1185">Reference proteome</keyword>
<dbReference type="AlphaFoldDB" id="A0A5P2GBB2"/>
<dbReference type="RefSeq" id="WP_131331484.1">
    <property type="nucleotide sequence ID" value="NZ_CP044016.1"/>
</dbReference>
<dbReference type="KEGG" id="arac:E0W69_018185"/>
<name>A0A5P2GBB2_9BACT</name>
<dbReference type="PROSITE" id="PS51257">
    <property type="entry name" value="PROKAR_LIPOPROTEIN"/>
    <property type="match status" value="1"/>
</dbReference>
<evidence type="ECO:0000313" key="1">
    <source>
        <dbReference type="EMBL" id="QES90503.1"/>
    </source>
</evidence>